<name>A0A4Y2HG89_ARAVE</name>
<proteinExistence type="predicted"/>
<evidence type="ECO:0000313" key="3">
    <source>
        <dbReference type="Proteomes" id="UP000499080"/>
    </source>
</evidence>
<feature type="region of interest" description="Disordered" evidence="1">
    <location>
        <begin position="69"/>
        <end position="97"/>
    </location>
</feature>
<accession>A0A4Y2HG89</accession>
<sequence>MSLQCGEESLIVLGILYEHFYQDWVGLVSVGLYLSLSNYDEVNAIVDVENSVPITLPPDDDEIIEHFLGREKPDDEEEGVGEDEDSTPNTWKEADDG</sequence>
<feature type="compositionally biased region" description="Acidic residues" evidence="1">
    <location>
        <begin position="74"/>
        <end position="86"/>
    </location>
</feature>
<dbReference type="EMBL" id="BGPR01001922">
    <property type="protein sequence ID" value="GBM64342.1"/>
    <property type="molecule type" value="Genomic_DNA"/>
</dbReference>
<evidence type="ECO:0000313" key="2">
    <source>
        <dbReference type="EMBL" id="GBM64342.1"/>
    </source>
</evidence>
<dbReference type="Proteomes" id="UP000499080">
    <property type="component" value="Unassembled WGS sequence"/>
</dbReference>
<dbReference type="AlphaFoldDB" id="A0A4Y2HG89"/>
<gene>
    <name evidence="2" type="ORF">AVEN_171211_1</name>
</gene>
<evidence type="ECO:0000256" key="1">
    <source>
        <dbReference type="SAM" id="MobiDB-lite"/>
    </source>
</evidence>
<comment type="caution">
    <text evidence="2">The sequence shown here is derived from an EMBL/GenBank/DDBJ whole genome shotgun (WGS) entry which is preliminary data.</text>
</comment>
<organism evidence="2 3">
    <name type="scientific">Araneus ventricosus</name>
    <name type="common">Orbweaver spider</name>
    <name type="synonym">Epeira ventricosa</name>
    <dbReference type="NCBI Taxonomy" id="182803"/>
    <lineage>
        <taxon>Eukaryota</taxon>
        <taxon>Metazoa</taxon>
        <taxon>Ecdysozoa</taxon>
        <taxon>Arthropoda</taxon>
        <taxon>Chelicerata</taxon>
        <taxon>Arachnida</taxon>
        <taxon>Araneae</taxon>
        <taxon>Araneomorphae</taxon>
        <taxon>Entelegynae</taxon>
        <taxon>Araneoidea</taxon>
        <taxon>Araneidae</taxon>
        <taxon>Araneus</taxon>
    </lineage>
</organism>
<protein>
    <submittedName>
        <fullName evidence="2">Uncharacterized protein</fullName>
    </submittedName>
</protein>
<keyword evidence="3" id="KW-1185">Reference proteome</keyword>
<reference evidence="2 3" key="1">
    <citation type="journal article" date="2019" name="Sci. Rep.">
        <title>Orb-weaving spider Araneus ventricosus genome elucidates the spidroin gene catalogue.</title>
        <authorList>
            <person name="Kono N."/>
            <person name="Nakamura H."/>
            <person name="Ohtoshi R."/>
            <person name="Moran D.A.P."/>
            <person name="Shinohara A."/>
            <person name="Yoshida Y."/>
            <person name="Fujiwara M."/>
            <person name="Mori M."/>
            <person name="Tomita M."/>
            <person name="Arakawa K."/>
        </authorList>
    </citation>
    <scope>NUCLEOTIDE SEQUENCE [LARGE SCALE GENOMIC DNA]</scope>
</reference>